<feature type="transmembrane region" description="Helical" evidence="6">
    <location>
        <begin position="171"/>
        <end position="190"/>
    </location>
</feature>
<evidence type="ECO:0000259" key="7">
    <source>
        <dbReference type="PROSITE" id="PS50011"/>
    </source>
</evidence>
<dbReference type="Gene3D" id="1.10.510.10">
    <property type="entry name" value="Transferase(Phosphotransferase) domain 1"/>
    <property type="match status" value="1"/>
</dbReference>
<organism evidence="8 9">
    <name type="scientific">Gimesia benthica</name>
    <dbReference type="NCBI Taxonomy" id="2608982"/>
    <lineage>
        <taxon>Bacteria</taxon>
        <taxon>Pseudomonadati</taxon>
        <taxon>Planctomycetota</taxon>
        <taxon>Planctomycetia</taxon>
        <taxon>Planctomycetales</taxon>
        <taxon>Planctomycetaceae</taxon>
        <taxon>Gimesia</taxon>
    </lineage>
</organism>
<proteinExistence type="predicted"/>
<feature type="transmembrane region" description="Helical" evidence="6">
    <location>
        <begin position="197"/>
        <end position="219"/>
    </location>
</feature>
<dbReference type="SUPFAM" id="SSF56112">
    <property type="entry name" value="Protein kinase-like (PK-like)"/>
    <property type="match status" value="1"/>
</dbReference>
<dbReference type="PANTHER" id="PTHR43289">
    <property type="entry name" value="MITOGEN-ACTIVATED PROTEIN KINASE KINASE KINASE 20-RELATED"/>
    <property type="match status" value="1"/>
</dbReference>
<accession>A0A6I6AIR0</accession>
<keyword evidence="2 5" id="KW-0547">Nucleotide-binding</keyword>
<dbReference type="InterPro" id="IPR000719">
    <property type="entry name" value="Prot_kinase_dom"/>
</dbReference>
<evidence type="ECO:0000256" key="1">
    <source>
        <dbReference type="ARBA" id="ARBA00022679"/>
    </source>
</evidence>
<feature type="transmembrane region" description="Helical" evidence="6">
    <location>
        <begin position="74"/>
        <end position="92"/>
    </location>
</feature>
<keyword evidence="6" id="KW-0812">Transmembrane</keyword>
<dbReference type="CDD" id="cd14014">
    <property type="entry name" value="STKc_PknB_like"/>
    <property type="match status" value="1"/>
</dbReference>
<dbReference type="AlphaFoldDB" id="A0A6I6AIR0"/>
<dbReference type="EMBL" id="CP043930">
    <property type="protein sequence ID" value="QGQ26347.1"/>
    <property type="molecule type" value="Genomic_DNA"/>
</dbReference>
<feature type="binding site" evidence="5">
    <location>
        <position position="297"/>
    </location>
    <ligand>
        <name>ATP</name>
        <dbReference type="ChEBI" id="CHEBI:30616"/>
    </ligand>
</feature>
<keyword evidence="6" id="KW-1133">Transmembrane helix</keyword>
<dbReference type="KEGG" id="gim:F1728_28345"/>
<gene>
    <name evidence="8" type="ORF">F1728_28345</name>
</gene>
<dbReference type="SMART" id="SM00220">
    <property type="entry name" value="S_TKc"/>
    <property type="match status" value="1"/>
</dbReference>
<dbReference type="GO" id="GO:0005524">
    <property type="term" value="F:ATP binding"/>
    <property type="evidence" value="ECO:0007669"/>
    <property type="project" value="UniProtKB-UniRule"/>
</dbReference>
<dbReference type="PROSITE" id="PS50011">
    <property type="entry name" value="PROTEIN_KINASE_DOM"/>
    <property type="match status" value="1"/>
</dbReference>
<evidence type="ECO:0000313" key="8">
    <source>
        <dbReference type="EMBL" id="QGQ26347.1"/>
    </source>
</evidence>
<evidence type="ECO:0000256" key="3">
    <source>
        <dbReference type="ARBA" id="ARBA00022777"/>
    </source>
</evidence>
<protein>
    <submittedName>
        <fullName evidence="8">Serine/threonine protein kinase</fullName>
    </submittedName>
</protein>
<keyword evidence="8" id="KW-0723">Serine/threonine-protein kinase</keyword>
<dbReference type="PROSITE" id="PS00107">
    <property type="entry name" value="PROTEIN_KINASE_ATP"/>
    <property type="match status" value="1"/>
</dbReference>
<evidence type="ECO:0000256" key="4">
    <source>
        <dbReference type="ARBA" id="ARBA00022840"/>
    </source>
</evidence>
<feature type="transmembrane region" description="Helical" evidence="6">
    <location>
        <begin position="225"/>
        <end position="247"/>
    </location>
</feature>
<feature type="transmembrane region" description="Helical" evidence="6">
    <location>
        <begin position="131"/>
        <end position="151"/>
    </location>
</feature>
<dbReference type="GO" id="GO:0004674">
    <property type="term" value="F:protein serine/threonine kinase activity"/>
    <property type="evidence" value="ECO:0007669"/>
    <property type="project" value="UniProtKB-KW"/>
</dbReference>
<evidence type="ECO:0000256" key="5">
    <source>
        <dbReference type="PROSITE-ProRule" id="PRU10141"/>
    </source>
</evidence>
<dbReference type="Gene3D" id="3.30.200.20">
    <property type="entry name" value="Phosphorylase Kinase, domain 1"/>
    <property type="match status" value="1"/>
</dbReference>
<evidence type="ECO:0000256" key="2">
    <source>
        <dbReference type="ARBA" id="ARBA00022741"/>
    </source>
</evidence>
<dbReference type="Pfam" id="PF00069">
    <property type="entry name" value="Pkinase"/>
    <property type="match status" value="1"/>
</dbReference>
<evidence type="ECO:0000256" key="6">
    <source>
        <dbReference type="SAM" id="Phobius"/>
    </source>
</evidence>
<sequence>MLLSNPGFYRGTLRMSSKPTPHSAANTKSMPTLISKEIRKDAGKFCPHAGVVSRGSGSMFQEQGRTLLLQRLRMASLLLGLGATAFLIRGFWLGEYKNPHDSQMLLLDGVLAVILFSVSAFLWWKPCLCKYRLRICEAITFGAPACFFIWWHFSELCACDPVLLGKVAFEFPLRTAFPWVILIFTYGIFIPNSLKGVISVVSLMVISPIVGAIMTGMQVPQVSEVLYSGGLSEIIILLLIAGSTAVYGSHRVDSLRREAFDLKSVGMYTLRKQIGSGGMGEVYLAEHRLLKRPCAIKLIRRDKVDDENVLLRFESEVQATAGLTHPNTIEIYDYGHTEEGTFYYAMEFLPGLNLQEIVERFGPLPQERVVYLLRQVCSALAEAHQKGLIHRDIKPGNIFSAERGGLFDVAKLLDFGLVKYHRTDDVSLELTMEGAVVGSPLYTSPEVVTGDGSPGPRSDIYSLGASAYYLLTGKPVFEGDNALKVMFAHASQAVKPLRELNPEVSPELEEIIMKCLEKKPDDRYQNSAELLEALEQLQVNSWTQAQASEWWSEAEHMVQHVSEDDEFASDYLKATTVLPVNV</sequence>
<keyword evidence="6" id="KW-0472">Membrane</keyword>
<keyword evidence="4 5" id="KW-0067">ATP-binding</keyword>
<name>A0A6I6AIR0_9PLAN</name>
<evidence type="ECO:0000313" key="9">
    <source>
        <dbReference type="Proteomes" id="UP000427281"/>
    </source>
</evidence>
<dbReference type="InterPro" id="IPR017441">
    <property type="entry name" value="Protein_kinase_ATP_BS"/>
</dbReference>
<keyword evidence="3 8" id="KW-0418">Kinase</keyword>
<keyword evidence="9" id="KW-1185">Reference proteome</keyword>
<feature type="transmembrane region" description="Helical" evidence="6">
    <location>
        <begin position="104"/>
        <end position="124"/>
    </location>
</feature>
<reference evidence="8 9" key="1">
    <citation type="submission" date="2019-09" db="EMBL/GenBank/DDBJ databases">
        <title>Gimesia benthica sp. nov., a novel bacterium isolated from deep-sea water of the Northwest Indian Ocean.</title>
        <authorList>
            <person name="Dai X."/>
        </authorList>
    </citation>
    <scope>NUCLEOTIDE SEQUENCE [LARGE SCALE GENOMIC DNA]</scope>
    <source>
        <strain evidence="8 9">E7</strain>
    </source>
</reference>
<dbReference type="Proteomes" id="UP000427281">
    <property type="component" value="Chromosome"/>
</dbReference>
<feature type="domain" description="Protein kinase" evidence="7">
    <location>
        <begin position="268"/>
        <end position="543"/>
    </location>
</feature>
<keyword evidence="1" id="KW-0808">Transferase</keyword>
<dbReference type="PANTHER" id="PTHR43289:SF6">
    <property type="entry name" value="SERINE_THREONINE-PROTEIN KINASE NEKL-3"/>
    <property type="match status" value="1"/>
</dbReference>
<dbReference type="InterPro" id="IPR011009">
    <property type="entry name" value="Kinase-like_dom_sf"/>
</dbReference>